<evidence type="ECO:0000256" key="2">
    <source>
        <dbReference type="ARBA" id="ARBA00022525"/>
    </source>
</evidence>
<feature type="disulfide bond" evidence="9">
    <location>
        <begin position="791"/>
        <end position="801"/>
    </location>
</feature>
<dbReference type="Pfam" id="PF12661">
    <property type="entry name" value="hEGF"/>
    <property type="match status" value="1"/>
</dbReference>
<keyword evidence="3 9" id="KW-0245">EGF-like domain</keyword>
<dbReference type="CDD" id="cd05835">
    <property type="entry name" value="PWWP_DNMT3"/>
    <property type="match status" value="1"/>
</dbReference>
<keyword evidence="6" id="KW-0106">Calcium</keyword>
<dbReference type="GO" id="GO:0005509">
    <property type="term" value="F:calcium ion binding"/>
    <property type="evidence" value="ECO:0007669"/>
    <property type="project" value="InterPro"/>
</dbReference>
<keyword evidence="2" id="KW-0964">Secreted</keyword>
<evidence type="ECO:0000256" key="9">
    <source>
        <dbReference type="PROSITE-ProRule" id="PRU00076"/>
    </source>
</evidence>
<dbReference type="InterPro" id="IPR013032">
    <property type="entry name" value="EGF-like_CS"/>
</dbReference>
<protein>
    <submittedName>
        <fullName evidence="14">FBN1 protein</fullName>
    </submittedName>
</protein>
<dbReference type="CDD" id="cd00054">
    <property type="entry name" value="EGF_CA"/>
    <property type="match status" value="4"/>
</dbReference>
<evidence type="ECO:0000256" key="11">
    <source>
        <dbReference type="SAM" id="Phobius"/>
    </source>
</evidence>
<feature type="disulfide bond" evidence="9">
    <location>
        <begin position="834"/>
        <end position="851"/>
    </location>
</feature>
<dbReference type="PROSITE" id="PS50026">
    <property type="entry name" value="EGF_3"/>
    <property type="match status" value="6"/>
</dbReference>
<evidence type="ECO:0000256" key="4">
    <source>
        <dbReference type="ARBA" id="ARBA00022729"/>
    </source>
</evidence>
<dbReference type="SMART" id="SM00181">
    <property type="entry name" value="EGF"/>
    <property type="match status" value="6"/>
</dbReference>
<feature type="disulfide bond" evidence="9">
    <location>
        <begin position="403"/>
        <end position="420"/>
    </location>
</feature>
<proteinExistence type="predicted"/>
<feature type="domain" description="EGF-like" evidence="12">
    <location>
        <begin position="825"/>
        <end position="863"/>
    </location>
</feature>
<evidence type="ECO:0000259" key="13">
    <source>
        <dbReference type="PROSITE" id="PS50812"/>
    </source>
</evidence>
<evidence type="ECO:0000259" key="12">
    <source>
        <dbReference type="PROSITE" id="PS50026"/>
    </source>
</evidence>
<dbReference type="InterPro" id="IPR049883">
    <property type="entry name" value="NOTCH1_EGF-like"/>
</dbReference>
<dbReference type="Pfam" id="PF12662">
    <property type="entry name" value="cEGF"/>
    <property type="match status" value="1"/>
</dbReference>
<feature type="region of interest" description="Disordered" evidence="10">
    <location>
        <begin position="1244"/>
        <end position="1334"/>
    </location>
</feature>
<evidence type="ECO:0000256" key="8">
    <source>
        <dbReference type="ARBA" id="ARBA00023180"/>
    </source>
</evidence>
<dbReference type="PANTHER" id="PTHR24039">
    <property type="entry name" value="FIBRILLIN-RELATED"/>
    <property type="match status" value="1"/>
</dbReference>
<dbReference type="Gene3D" id="2.30.30.140">
    <property type="match status" value="1"/>
</dbReference>
<evidence type="ECO:0000256" key="6">
    <source>
        <dbReference type="ARBA" id="ARBA00022837"/>
    </source>
</evidence>
<keyword evidence="7 9" id="KW-1015">Disulfide bond</keyword>
<dbReference type="PANTHER" id="PTHR24039:SF58">
    <property type="entry name" value="EGF-LIKE DOMAIN-CONTAINING PROTEIN"/>
    <property type="match status" value="1"/>
</dbReference>
<organism evidence="14 15">
    <name type="scientific">Branchiostoma lanceolatum</name>
    <name type="common">Common lancelet</name>
    <name type="synonym">Amphioxus lanceolatum</name>
    <dbReference type="NCBI Taxonomy" id="7740"/>
    <lineage>
        <taxon>Eukaryota</taxon>
        <taxon>Metazoa</taxon>
        <taxon>Chordata</taxon>
        <taxon>Cephalochordata</taxon>
        <taxon>Leptocardii</taxon>
        <taxon>Amphioxiformes</taxon>
        <taxon>Branchiostomatidae</taxon>
        <taxon>Branchiostoma</taxon>
    </lineage>
</organism>
<dbReference type="PROSITE" id="PS01186">
    <property type="entry name" value="EGF_2"/>
    <property type="match status" value="2"/>
</dbReference>
<dbReference type="CDD" id="cd00053">
    <property type="entry name" value="EGF"/>
    <property type="match status" value="2"/>
</dbReference>
<dbReference type="InterPro" id="IPR001881">
    <property type="entry name" value="EGF-like_Ca-bd_dom"/>
</dbReference>
<keyword evidence="11" id="KW-1133">Transmembrane helix</keyword>
<keyword evidence="4" id="KW-0732">Signal</keyword>
<dbReference type="InterPro" id="IPR000313">
    <property type="entry name" value="PWWP_dom"/>
</dbReference>
<dbReference type="FunFam" id="2.10.25.10:FF:000038">
    <property type="entry name" value="Fibrillin 2"/>
    <property type="match status" value="2"/>
</dbReference>
<evidence type="ECO:0000256" key="5">
    <source>
        <dbReference type="ARBA" id="ARBA00022737"/>
    </source>
</evidence>
<comment type="caution">
    <text evidence="9">Lacks conserved residue(s) required for the propagation of feature annotation.</text>
</comment>
<gene>
    <name evidence="14" type="primary">FBN1</name>
    <name evidence="14" type="ORF">BLAG_LOCUS13586</name>
</gene>
<dbReference type="EMBL" id="OV696687">
    <property type="protein sequence ID" value="CAH1254027.1"/>
    <property type="molecule type" value="Genomic_DNA"/>
</dbReference>
<evidence type="ECO:0000313" key="14">
    <source>
        <dbReference type="EMBL" id="CAH1254027.1"/>
    </source>
</evidence>
<name>A0A8J9ZG70_BRALA</name>
<feature type="domain" description="EGF-like" evidence="12">
    <location>
        <begin position="394"/>
        <end position="432"/>
    </location>
</feature>
<dbReference type="PROSITE" id="PS01187">
    <property type="entry name" value="EGF_CA"/>
    <property type="match status" value="4"/>
</dbReference>
<feature type="domain" description="EGF-like" evidence="12">
    <location>
        <begin position="787"/>
        <end position="824"/>
    </location>
</feature>
<dbReference type="InterPro" id="IPR009030">
    <property type="entry name" value="Growth_fac_rcpt_cys_sf"/>
</dbReference>
<feature type="domain" description="PWWP" evidence="13">
    <location>
        <begin position="1087"/>
        <end position="1140"/>
    </location>
</feature>
<feature type="domain" description="EGF-like" evidence="12">
    <location>
        <begin position="969"/>
        <end position="1008"/>
    </location>
</feature>
<dbReference type="GO" id="GO:0005576">
    <property type="term" value="C:extracellular region"/>
    <property type="evidence" value="ECO:0007669"/>
    <property type="project" value="UniProtKB-SubCell"/>
</dbReference>
<dbReference type="SUPFAM" id="SSF63748">
    <property type="entry name" value="Tudor/PWWP/MBT"/>
    <property type="match status" value="1"/>
</dbReference>
<accession>A0A8J9ZG70</accession>
<keyword evidence="5" id="KW-0677">Repeat</keyword>
<dbReference type="InterPro" id="IPR018097">
    <property type="entry name" value="EGF_Ca-bd_CS"/>
</dbReference>
<dbReference type="InterPro" id="IPR000742">
    <property type="entry name" value="EGF"/>
</dbReference>
<dbReference type="SUPFAM" id="SSF57184">
    <property type="entry name" value="Growth factor receptor domain"/>
    <property type="match status" value="2"/>
</dbReference>
<dbReference type="PROSITE" id="PS00010">
    <property type="entry name" value="ASX_HYDROXYL"/>
    <property type="match status" value="6"/>
</dbReference>
<evidence type="ECO:0000313" key="15">
    <source>
        <dbReference type="Proteomes" id="UP000838412"/>
    </source>
</evidence>
<reference evidence="14" key="1">
    <citation type="submission" date="2022-01" db="EMBL/GenBank/DDBJ databases">
        <authorList>
            <person name="Braso-Vives M."/>
        </authorList>
    </citation>
    <scope>NUCLEOTIDE SEQUENCE</scope>
</reference>
<dbReference type="Gene3D" id="2.10.25.10">
    <property type="entry name" value="Laminin"/>
    <property type="match status" value="6"/>
</dbReference>
<feature type="compositionally biased region" description="Polar residues" evidence="10">
    <location>
        <begin position="1284"/>
        <end position="1295"/>
    </location>
</feature>
<dbReference type="InterPro" id="IPR024731">
    <property type="entry name" value="NELL2-like_EGF"/>
</dbReference>
<feature type="transmembrane region" description="Helical" evidence="11">
    <location>
        <begin position="1019"/>
        <end position="1040"/>
    </location>
</feature>
<evidence type="ECO:0000256" key="7">
    <source>
        <dbReference type="ARBA" id="ARBA00023157"/>
    </source>
</evidence>
<evidence type="ECO:0000256" key="1">
    <source>
        <dbReference type="ARBA" id="ARBA00004613"/>
    </source>
</evidence>
<dbReference type="Pfam" id="PF07645">
    <property type="entry name" value="EGF_CA"/>
    <property type="match status" value="3"/>
</dbReference>
<keyword evidence="11" id="KW-0472">Membrane</keyword>
<feature type="domain" description="EGF-like" evidence="12">
    <location>
        <begin position="538"/>
        <end position="577"/>
    </location>
</feature>
<dbReference type="SMART" id="SM00179">
    <property type="entry name" value="EGF_CA"/>
    <property type="match status" value="6"/>
</dbReference>
<dbReference type="OrthoDB" id="10045365at2759"/>
<evidence type="ECO:0000256" key="10">
    <source>
        <dbReference type="SAM" id="MobiDB-lite"/>
    </source>
</evidence>
<feature type="domain" description="EGF-like" evidence="12">
    <location>
        <begin position="356"/>
        <end position="393"/>
    </location>
</feature>
<evidence type="ECO:0000256" key="3">
    <source>
        <dbReference type="ARBA" id="ARBA00022536"/>
    </source>
</evidence>
<dbReference type="InterPro" id="IPR026823">
    <property type="entry name" value="cEGF"/>
</dbReference>
<keyword evidence="15" id="KW-1185">Reference proteome</keyword>
<dbReference type="InterPro" id="IPR000152">
    <property type="entry name" value="EGF-type_Asp/Asn_hydroxyl_site"/>
</dbReference>
<feature type="disulfide bond" evidence="9">
    <location>
        <begin position="360"/>
        <end position="370"/>
    </location>
</feature>
<comment type="subcellular location">
    <subcellularLocation>
        <location evidence="1">Secreted</location>
    </subcellularLocation>
</comment>
<sequence length="1364" mass="146342">MLTMANTTANLTTPSPTVVNTTANITTPMLTMANTTANLTTPSLTVTLVNTTANITTPMLTMANTTANLTTPRPTVVNTTANITTPMLTLVNTTANLTTPSLTAVNTTVNITTLILAMANTTANLTTPSPSVVNTTANSTTPRFTMANTTANLTTPSLTVTLVNTTANITTPRFTMANTTANLTTPSPTIGNTTANITTMRLTMANTTANLTTPSPTVHVVNTTANITTPKLTMSNTTANLTTPILSVINTTANITTMRMTMANATTNVTTPSPTVVNTTANITTMRMTMANTTANLTTPITTASTPIVTFSTTDLKVIKVSQSQYSEAYPATVDISVTLQKTAGDISSDDINVEATGSCTETCDTNAVCVNQGSSFQCVCNSGYSGDGTSCTDVNECRSAVCASDENSICMNSVGSFSCVCTAGYHKDNGVCVESDRFRVEFLYTSLNYVVKLADTSSTIYVTYTRTYKIEAIHLYLVVGLSSNFLSVSDVTFRSGSLYGGHTLETKKGSTTATQVNSMLQAVLGTSTLFKNVTVQDYDECSNESRNDCFQHSECVNTPGSFTCSCPTGFIDRNLTRPGRTCGMSVTPLVTPSAQSTAQTDTTAGTSTVSAAVGTTKAASISSAAETTETSQTPTFSATDLKVVKVSQSQYSQAYPATVDVSVTLRKTAGNISSDDITEDTLSAALLFTNNGNLEDATVRSSAFATTISDYDLAYLKTYVGQRTSLTLTDLKASNVAVDGNCDSYTHLCLNVTSTNENVQFRTDGDACLQLGSGEGEAGPKNCSLTIGSCTETCDTNAVCVNQGSSFQCVCNSGYSGDGTSCTDVNECESSACASDENSICVNSAGSFSCVCNAGYHKDNGTCIQSDRFRVEYLYTSLDYVAQLANTSSTIYVTYARVYKIEVIHLYLLVGLGSDFLSVSDITFRNGSLYGGHTLETKKGTTTAAQVDSKLAAVVGTTNLFTNVTAQDYDECSDPSRNDCFQHSACVNTPGSYTCTCPTGFIDRNLARPGRNCGVDRLYVALGAIGGALFLFILLLCALQGSKKQTHVSKAKMSFSSKTQQHGPIPVNWRRVDRLNKGTQMTGFSSGGLVWAQDAGKTLWWPARIVSTVNGGTALWVRWYGNGLYSKVKAKRAQPFTKFESMHDRNAYLTIPAYRRAVNEIMKDADMEAVEARVLPFYPPTIRDPGIPPKYGFDNPAFGTEDEFAIPATYYPVDWRRLPMQQFAPGVVAAPNFGRDRMYLPTRDRSQTMPDQSDWFDTLASRPLPPQRPFAFSTFVDQERGYGSQSSRPAGSQTSRRKPRLDENTLEATIDFTYKPGSTVSQTDRSSDTSEESFQYDLDVDEIYFDDDFWEQFPKGPMGQSEA</sequence>
<dbReference type="Pfam" id="PF12947">
    <property type="entry name" value="EGF_3"/>
    <property type="match status" value="1"/>
</dbReference>
<keyword evidence="11" id="KW-0812">Transmembrane</keyword>
<dbReference type="PROSITE" id="PS50812">
    <property type="entry name" value="PWWP"/>
    <property type="match status" value="1"/>
</dbReference>
<keyword evidence="8" id="KW-0325">Glycoprotein</keyword>
<dbReference type="Proteomes" id="UP000838412">
    <property type="component" value="Chromosome 2"/>
</dbReference>